<dbReference type="RefSeq" id="WP_015798126.1">
    <property type="nucleotide sequence ID" value="NC_013124.1"/>
</dbReference>
<dbReference type="STRING" id="525909.Afer_0683"/>
<evidence type="ECO:0000313" key="1">
    <source>
        <dbReference type="EMBL" id="ACU53635.1"/>
    </source>
</evidence>
<dbReference type="EMBL" id="CP001631">
    <property type="protein sequence ID" value="ACU53635.1"/>
    <property type="molecule type" value="Genomic_DNA"/>
</dbReference>
<proteinExistence type="predicted"/>
<gene>
    <name evidence="1" type="ordered locus">Afer_0683</name>
</gene>
<evidence type="ECO:0000313" key="2">
    <source>
        <dbReference type="Proteomes" id="UP000000771"/>
    </source>
</evidence>
<name>C7LY27_ACIFD</name>
<dbReference type="KEGG" id="afo:Afer_0683"/>
<accession>C7LY27</accession>
<reference evidence="1 2" key="1">
    <citation type="journal article" date="2009" name="Stand. Genomic Sci.">
        <title>Complete genome sequence of Acidimicrobium ferrooxidans type strain (ICP).</title>
        <authorList>
            <person name="Clum A."/>
            <person name="Nolan M."/>
            <person name="Lang E."/>
            <person name="Glavina Del Rio T."/>
            <person name="Tice H."/>
            <person name="Copeland A."/>
            <person name="Cheng J.F."/>
            <person name="Lucas S."/>
            <person name="Chen F."/>
            <person name="Bruce D."/>
            <person name="Goodwin L."/>
            <person name="Pitluck S."/>
            <person name="Ivanova N."/>
            <person name="Mavrommatis K."/>
            <person name="Mikhailova N."/>
            <person name="Pati A."/>
            <person name="Chen A."/>
            <person name="Palaniappan K."/>
            <person name="Goker M."/>
            <person name="Spring S."/>
            <person name="Land M."/>
            <person name="Hauser L."/>
            <person name="Chang Y.J."/>
            <person name="Jeffries C.C."/>
            <person name="Chain P."/>
            <person name="Bristow J."/>
            <person name="Eisen J.A."/>
            <person name="Markowitz V."/>
            <person name="Hugenholtz P."/>
            <person name="Kyrpides N.C."/>
            <person name="Klenk H.P."/>
            <person name="Lapidus A."/>
        </authorList>
    </citation>
    <scope>NUCLEOTIDE SEQUENCE [LARGE SCALE GENOMIC DNA]</scope>
    <source>
        <strain evidence="2">DSM 10331 / JCM 15462 / NBRC 103882 / ICP</strain>
    </source>
</reference>
<dbReference type="Proteomes" id="UP000000771">
    <property type="component" value="Chromosome"/>
</dbReference>
<dbReference type="HOGENOM" id="CLU_2581710_0_0_11"/>
<protein>
    <submittedName>
        <fullName evidence="1">Uncharacterized protein</fullName>
    </submittedName>
</protein>
<sequence>MSAARAADGVVRGLRVSVAREALRQVWALTFGSRGNPWRPGAVRTYLGMRHEAFGARPSLRQIVRYLAWAAEERRAWRMR</sequence>
<keyword evidence="2" id="KW-1185">Reference proteome</keyword>
<dbReference type="AlphaFoldDB" id="C7LY27"/>
<organism evidence="1 2">
    <name type="scientific">Acidimicrobium ferrooxidans (strain DSM 10331 / JCM 15462 / NBRC 103882 / ICP)</name>
    <dbReference type="NCBI Taxonomy" id="525909"/>
    <lineage>
        <taxon>Bacteria</taxon>
        <taxon>Bacillati</taxon>
        <taxon>Actinomycetota</taxon>
        <taxon>Acidimicrobiia</taxon>
        <taxon>Acidimicrobiales</taxon>
        <taxon>Acidimicrobiaceae</taxon>
        <taxon>Acidimicrobium</taxon>
    </lineage>
</organism>